<dbReference type="GO" id="GO:0071039">
    <property type="term" value="P:nuclear polyadenylation-dependent CUT catabolic process"/>
    <property type="evidence" value="ECO:0007669"/>
    <property type="project" value="TreeGrafter"/>
</dbReference>
<dbReference type="GO" id="GO:0071038">
    <property type="term" value="P:TRAMP-dependent tRNA surveillance pathway"/>
    <property type="evidence" value="ECO:0007669"/>
    <property type="project" value="TreeGrafter"/>
</dbReference>
<evidence type="ECO:0000256" key="2">
    <source>
        <dbReference type="ARBA" id="ARBA00022723"/>
    </source>
</evidence>
<dbReference type="Gene3D" id="4.10.60.10">
    <property type="entry name" value="Zinc finger, CCHC-type"/>
    <property type="match status" value="1"/>
</dbReference>
<comment type="caution">
    <text evidence="10">The sequence shown here is derived from an EMBL/GenBank/DDBJ whole genome shotgun (WGS) entry which is preliminary data.</text>
</comment>
<evidence type="ECO:0000256" key="5">
    <source>
        <dbReference type="ARBA" id="ARBA00022833"/>
    </source>
</evidence>
<dbReference type="InterPro" id="IPR036875">
    <property type="entry name" value="Znf_CCHC_sf"/>
</dbReference>
<dbReference type="EMBL" id="JAJSPL020000006">
    <property type="protein sequence ID" value="KAK7746506.1"/>
    <property type="molecule type" value="Genomic_DNA"/>
</dbReference>
<feature type="compositionally biased region" description="Pro residues" evidence="8">
    <location>
        <begin position="671"/>
        <end position="682"/>
    </location>
</feature>
<dbReference type="GO" id="GO:0003723">
    <property type="term" value="F:RNA binding"/>
    <property type="evidence" value="ECO:0007669"/>
    <property type="project" value="TreeGrafter"/>
</dbReference>
<feature type="compositionally biased region" description="Gly residues" evidence="8">
    <location>
        <begin position="708"/>
        <end position="721"/>
    </location>
</feature>
<feature type="region of interest" description="Disordered" evidence="8">
    <location>
        <begin position="1"/>
        <end position="114"/>
    </location>
</feature>
<keyword evidence="4 7" id="KW-0863">Zinc-finger</keyword>
<keyword evidence="5" id="KW-0862">Zinc</keyword>
<evidence type="ECO:0000313" key="11">
    <source>
        <dbReference type="Proteomes" id="UP001320245"/>
    </source>
</evidence>
<proteinExistence type="predicted"/>
<sequence>MASVSAETKRPAEADGSESPRKKARKDPPASEREVSEGEVSEGEVSEGEVSEGVDEGEVNSDGDSKGPEKSAPGPTSTWNSGVTNKLRTSFGTSSQPAMPQKPGPGLDLQPRPFADVRDGLASALRVDEEKAASPLAEQDMSWTLPALKAESVGGNTWSEVFNSILSSWGPEFVAANQATIDQVGLGGSLLKKAFNHRLKQVPSLEPELISTLKGQMKQRYKETRLVEFAPGFKPGLGKQLGRGTSKEAKEQAKETMKLNYNKALPSENPTRRQPNRRTKGQESDCLSQSATSNSPATTSDDSSLSADLSMDGTVEADEDEVRSTGQNGEKIASAGLENNVEMTDLEARSGLPVAEDELEQRHHYYPGLPDDATFCLTCASYNHATADCPETTCKFCQQEHFSYQCPSRQRCGKCKQLGHAKSSCKEKLAIAPGEGFIECAFCEAQDHQEESCTEIWQTYRLQVGHTRKVKSLPIFCYCCGAEGHFGTDCGLADPRVPHNETWSLANASLYVDPTSSEEAVAFKSSLALPSSTSLTAPSIPGRSIKPQSHIIFEDSGDDEADGQSFIRAPTAGAKRPGQIQITSNINFDALAGLSAQQGPTDVRQRRRQRQQQHNLAQQQSSLPPKPNFAPQKGSQQPSTRKGNGPPNPSPAPPASKKGKKKGKGGNKAPQQPPLPSGPPPNNGWRPQASMPQSQQDQQRGANRNRGRGGFSSLGRGGGRGGRGRRHN</sequence>
<evidence type="ECO:0000256" key="7">
    <source>
        <dbReference type="PROSITE-ProRule" id="PRU00047"/>
    </source>
</evidence>
<feature type="domain" description="CCHC-type" evidence="9">
    <location>
        <begin position="477"/>
        <end position="490"/>
    </location>
</feature>
<evidence type="ECO:0000256" key="1">
    <source>
        <dbReference type="ARBA" id="ARBA00004123"/>
    </source>
</evidence>
<feature type="compositionally biased region" description="Low complexity" evidence="8">
    <location>
        <begin position="683"/>
        <end position="704"/>
    </location>
</feature>
<dbReference type="PROSITE" id="PS50158">
    <property type="entry name" value="ZF_CCHC"/>
    <property type="match status" value="1"/>
</dbReference>
<keyword evidence="6" id="KW-0539">Nucleus</keyword>
<dbReference type="GO" id="GO:0071036">
    <property type="term" value="P:nuclear polyadenylation-dependent snoRNA catabolic process"/>
    <property type="evidence" value="ECO:0007669"/>
    <property type="project" value="TreeGrafter"/>
</dbReference>
<organism evidence="10 11">
    <name type="scientific">Cytospora paraplurivora</name>
    <dbReference type="NCBI Taxonomy" id="2898453"/>
    <lineage>
        <taxon>Eukaryota</taxon>
        <taxon>Fungi</taxon>
        <taxon>Dikarya</taxon>
        <taxon>Ascomycota</taxon>
        <taxon>Pezizomycotina</taxon>
        <taxon>Sordariomycetes</taxon>
        <taxon>Sordariomycetidae</taxon>
        <taxon>Diaporthales</taxon>
        <taxon>Cytosporaceae</taxon>
        <taxon>Cytospora</taxon>
    </lineage>
</organism>
<dbReference type="GO" id="GO:0008270">
    <property type="term" value="F:zinc ion binding"/>
    <property type="evidence" value="ECO:0007669"/>
    <property type="project" value="UniProtKB-KW"/>
</dbReference>
<dbReference type="GO" id="GO:0031499">
    <property type="term" value="C:TRAMP complex"/>
    <property type="evidence" value="ECO:0007669"/>
    <property type="project" value="TreeGrafter"/>
</dbReference>
<evidence type="ECO:0000313" key="10">
    <source>
        <dbReference type="EMBL" id="KAK7746506.1"/>
    </source>
</evidence>
<dbReference type="SUPFAM" id="SSF57756">
    <property type="entry name" value="Retrovirus zinc finger-like domains"/>
    <property type="match status" value="1"/>
</dbReference>
<feature type="compositionally biased region" description="Polar residues" evidence="8">
    <location>
        <begin position="74"/>
        <end position="98"/>
    </location>
</feature>
<keyword evidence="3" id="KW-0677">Repeat</keyword>
<dbReference type="Proteomes" id="UP001320245">
    <property type="component" value="Unassembled WGS sequence"/>
</dbReference>
<feature type="compositionally biased region" description="Acidic residues" evidence="8">
    <location>
        <begin position="37"/>
        <end position="61"/>
    </location>
</feature>
<evidence type="ECO:0000259" key="9">
    <source>
        <dbReference type="PROSITE" id="PS50158"/>
    </source>
</evidence>
<accession>A0AAN9UGJ0</accession>
<feature type="compositionally biased region" description="Polar residues" evidence="8">
    <location>
        <begin position="614"/>
        <end position="623"/>
    </location>
</feature>
<evidence type="ECO:0000256" key="8">
    <source>
        <dbReference type="SAM" id="MobiDB-lite"/>
    </source>
</evidence>
<evidence type="ECO:0000256" key="4">
    <source>
        <dbReference type="ARBA" id="ARBA00022771"/>
    </source>
</evidence>
<evidence type="ECO:0000256" key="6">
    <source>
        <dbReference type="ARBA" id="ARBA00023242"/>
    </source>
</evidence>
<dbReference type="GO" id="GO:0071031">
    <property type="term" value="P:nuclear mRNA surveillance of mRNA 3'-end processing"/>
    <property type="evidence" value="ECO:0007669"/>
    <property type="project" value="TreeGrafter"/>
</dbReference>
<dbReference type="AlphaFoldDB" id="A0AAN9UGJ0"/>
<evidence type="ECO:0000256" key="3">
    <source>
        <dbReference type="ARBA" id="ARBA00022737"/>
    </source>
</evidence>
<keyword evidence="11" id="KW-1185">Reference proteome</keyword>
<feature type="compositionally biased region" description="Low complexity" evidence="8">
    <location>
        <begin position="297"/>
        <end position="308"/>
    </location>
</feature>
<feature type="region of interest" description="Disordered" evidence="8">
    <location>
        <begin position="597"/>
        <end position="728"/>
    </location>
</feature>
<reference evidence="10 11" key="1">
    <citation type="journal article" date="2023" name="PLoS ONE">
        <title>Cytospora paraplurivora sp. nov. isolated from orchards with fruit tree decline syndrome in Ontario, Canada.</title>
        <authorList>
            <person name="Ilyukhin E."/>
            <person name="Nguyen H.D.T."/>
            <person name="Castle A.J."/>
            <person name="Ellouze W."/>
        </authorList>
    </citation>
    <scope>NUCLEOTIDE SEQUENCE [LARGE SCALE GENOMIC DNA]</scope>
    <source>
        <strain evidence="10 11">FDS-564</strain>
    </source>
</reference>
<dbReference type="InterPro" id="IPR001878">
    <property type="entry name" value="Znf_CCHC"/>
</dbReference>
<dbReference type="SMART" id="SM00343">
    <property type="entry name" value="ZnF_C2HC"/>
    <property type="match status" value="5"/>
</dbReference>
<feature type="region of interest" description="Disordered" evidence="8">
    <location>
        <begin position="232"/>
        <end position="308"/>
    </location>
</feature>
<feature type="compositionally biased region" description="Basic and acidic residues" evidence="8">
    <location>
        <begin position="7"/>
        <end position="36"/>
    </location>
</feature>
<comment type="subcellular location">
    <subcellularLocation>
        <location evidence="1">Nucleus</location>
    </subcellularLocation>
</comment>
<dbReference type="GO" id="GO:0071037">
    <property type="term" value="P:nuclear polyadenylation-dependent snRNA catabolic process"/>
    <property type="evidence" value="ECO:0007669"/>
    <property type="project" value="TreeGrafter"/>
</dbReference>
<keyword evidence="2" id="KW-0479">Metal-binding</keyword>
<name>A0AAN9UGJ0_9PEZI</name>
<dbReference type="InterPro" id="IPR051644">
    <property type="entry name" value="TRAMP_AT-DNA-binding"/>
</dbReference>
<dbReference type="GO" id="GO:0071035">
    <property type="term" value="P:nuclear polyadenylation-dependent rRNA catabolic process"/>
    <property type="evidence" value="ECO:0007669"/>
    <property type="project" value="TreeGrafter"/>
</dbReference>
<gene>
    <name evidence="10" type="ORF">SLS53_002465</name>
</gene>
<feature type="compositionally biased region" description="Polar residues" evidence="8">
    <location>
        <begin position="285"/>
        <end position="296"/>
    </location>
</feature>
<feature type="compositionally biased region" description="Basic and acidic residues" evidence="8">
    <location>
        <begin position="245"/>
        <end position="257"/>
    </location>
</feature>
<protein>
    <recommendedName>
        <fullName evidence="9">CCHC-type domain-containing protein</fullName>
    </recommendedName>
</protein>
<dbReference type="PANTHER" id="PTHR46543:SF1">
    <property type="entry name" value="ZINC FINGER CCHC DOMAIN-CONTAINING PROTEIN 7"/>
    <property type="match status" value="1"/>
</dbReference>
<dbReference type="PANTHER" id="PTHR46543">
    <property type="entry name" value="ZINC FINGER CCHC DOMAIN-CONTAINING PROTEIN 7"/>
    <property type="match status" value="1"/>
</dbReference>